<feature type="transmembrane region" description="Helical" evidence="4">
    <location>
        <begin position="158"/>
        <end position="179"/>
    </location>
</feature>
<dbReference type="InterPro" id="IPR016024">
    <property type="entry name" value="ARM-type_fold"/>
</dbReference>
<keyword evidence="4" id="KW-0472">Membrane</keyword>
<proteinExistence type="predicted"/>
<dbReference type="GO" id="GO:0030089">
    <property type="term" value="C:phycobilisome"/>
    <property type="evidence" value="ECO:0007669"/>
    <property type="project" value="UniProtKB-KW"/>
</dbReference>
<evidence type="ECO:0000256" key="1">
    <source>
        <dbReference type="ARBA" id="ARBA00022549"/>
    </source>
</evidence>
<organism evidence="6 7">
    <name type="scientific">Gomphosphaeria aponina SAG 52.96 = DSM 107014</name>
    <dbReference type="NCBI Taxonomy" id="1521640"/>
    <lineage>
        <taxon>Bacteria</taxon>
        <taxon>Bacillati</taxon>
        <taxon>Cyanobacteriota</taxon>
        <taxon>Cyanophyceae</taxon>
        <taxon>Oscillatoriophycideae</taxon>
        <taxon>Chroococcales</taxon>
        <taxon>Gomphosphaeriaceae</taxon>
        <taxon>Gomphosphaeria</taxon>
    </lineage>
</organism>
<keyword evidence="3" id="KW-0802">TPR repeat</keyword>
<dbReference type="PANTHER" id="PTHR12697">
    <property type="entry name" value="PBS LYASE HEAT-LIKE PROTEIN"/>
    <property type="match status" value="1"/>
</dbReference>
<dbReference type="AlphaFoldDB" id="A0A941GSR1"/>
<sequence>MHYLLNLIVLGVLTSLSFAPSNSSNFATTNLSLTLGLAAQVPANNHDDLDLKKGYAAITKKEDETASINFQLALALSPQNLIEQQANSNGTKFAYDNYMTAGYTATETRDYPTALRQFEQAKILRPDDFYAQEAINNVQSYLARSGEEEKSSKLPTGIFWLLLALAIAFIFLYTLFLVFSVAKPEGEALPEPEKESALKSRRKKVKKRKNLAVKTPENNSFAIEKTTRITNIEIINELISDLQENDPKKRRRAIWELARLGDSRVIKPLVEMMLESNSQERSLILEALSQIGTRTIKPMNQALMISLQDQNPQVRKNAIRDITKIYELMSQVRQLLAHTRNNDPDQEVRETAYWAMEKLNLIQLPPPGERLSPNQNIANSLDMSAVEENNN</sequence>
<dbReference type="Pfam" id="PF13646">
    <property type="entry name" value="HEAT_2"/>
    <property type="match status" value="1"/>
</dbReference>
<evidence type="ECO:0000256" key="3">
    <source>
        <dbReference type="PROSITE-ProRule" id="PRU00339"/>
    </source>
</evidence>
<dbReference type="InterPro" id="IPR019734">
    <property type="entry name" value="TPR_rpt"/>
</dbReference>
<dbReference type="InterPro" id="IPR011990">
    <property type="entry name" value="TPR-like_helical_dom_sf"/>
</dbReference>
<comment type="caution">
    <text evidence="6">The sequence shown here is derived from an EMBL/GenBank/DDBJ whole genome shotgun (WGS) entry which is preliminary data.</text>
</comment>
<evidence type="ECO:0000256" key="2">
    <source>
        <dbReference type="ARBA" id="ARBA00022738"/>
    </source>
</evidence>
<name>A0A941GSR1_9CHRO</name>
<dbReference type="InterPro" id="IPR011989">
    <property type="entry name" value="ARM-like"/>
</dbReference>
<evidence type="ECO:0000256" key="4">
    <source>
        <dbReference type="SAM" id="Phobius"/>
    </source>
</evidence>
<gene>
    <name evidence="6" type="ORF">DSM107014_14890</name>
</gene>
<keyword evidence="1" id="KW-0042">Antenna complex</keyword>
<dbReference type="SUPFAM" id="SSF48371">
    <property type="entry name" value="ARM repeat"/>
    <property type="match status" value="1"/>
</dbReference>
<keyword evidence="4" id="KW-0812">Transmembrane</keyword>
<dbReference type="Proteomes" id="UP000767446">
    <property type="component" value="Unassembled WGS sequence"/>
</dbReference>
<dbReference type="PANTHER" id="PTHR12697:SF5">
    <property type="entry name" value="DEOXYHYPUSINE HYDROXYLASE"/>
    <property type="match status" value="1"/>
</dbReference>
<keyword evidence="2" id="KW-0605">Phycobilisome</keyword>
<protein>
    <submittedName>
        <fullName evidence="6">HEAT repeat domain-containing protein</fullName>
    </submittedName>
</protein>
<dbReference type="SUPFAM" id="SSF48452">
    <property type="entry name" value="TPR-like"/>
    <property type="match status" value="1"/>
</dbReference>
<dbReference type="EMBL" id="JADQBC010000112">
    <property type="protein sequence ID" value="MBR8829159.1"/>
    <property type="molecule type" value="Genomic_DNA"/>
</dbReference>
<evidence type="ECO:0000313" key="7">
    <source>
        <dbReference type="Proteomes" id="UP000767446"/>
    </source>
</evidence>
<keyword evidence="5" id="KW-0732">Signal</keyword>
<feature type="signal peptide" evidence="5">
    <location>
        <begin position="1"/>
        <end position="19"/>
    </location>
</feature>
<dbReference type="PROSITE" id="PS50005">
    <property type="entry name" value="TPR"/>
    <property type="match status" value="1"/>
</dbReference>
<keyword evidence="4" id="KW-1133">Transmembrane helix</keyword>
<feature type="repeat" description="TPR" evidence="3">
    <location>
        <begin position="95"/>
        <end position="128"/>
    </location>
</feature>
<reference evidence="6" key="1">
    <citation type="submission" date="2021-02" db="EMBL/GenBank/DDBJ databases">
        <title>Metagenome analyses of Stigonema ocellatum DSM 106950, Chlorogloea purpurea SAG 13.99 and Gomphosphaeria aponina DSM 107014.</title>
        <authorList>
            <person name="Marter P."/>
            <person name="Huang S."/>
        </authorList>
    </citation>
    <scope>NUCLEOTIDE SEQUENCE</scope>
    <source>
        <strain evidence="6">JP213</strain>
    </source>
</reference>
<feature type="chain" id="PRO_5037552670" evidence="5">
    <location>
        <begin position="20"/>
        <end position="391"/>
    </location>
</feature>
<evidence type="ECO:0000313" key="6">
    <source>
        <dbReference type="EMBL" id="MBR8829159.1"/>
    </source>
</evidence>
<accession>A0A941GSR1</accession>
<dbReference type="Gene3D" id="1.25.10.10">
    <property type="entry name" value="Leucine-rich Repeat Variant"/>
    <property type="match status" value="1"/>
</dbReference>
<evidence type="ECO:0000256" key="5">
    <source>
        <dbReference type="SAM" id="SignalP"/>
    </source>
</evidence>
<dbReference type="GO" id="GO:0016491">
    <property type="term" value="F:oxidoreductase activity"/>
    <property type="evidence" value="ECO:0007669"/>
    <property type="project" value="TreeGrafter"/>
</dbReference>